<comment type="caution">
    <text evidence="3">The sequence shown here is derived from an EMBL/GenBank/DDBJ whole genome shotgun (WGS) entry which is preliminary data.</text>
</comment>
<gene>
    <name evidence="3" type="ORF">N7468_010583</name>
</gene>
<keyword evidence="2" id="KW-0472">Membrane</keyword>
<keyword evidence="2" id="KW-0812">Transmembrane</keyword>
<evidence type="ECO:0000313" key="4">
    <source>
        <dbReference type="Proteomes" id="UP001150941"/>
    </source>
</evidence>
<evidence type="ECO:0000313" key="3">
    <source>
        <dbReference type="EMBL" id="KAJ5214904.1"/>
    </source>
</evidence>
<reference evidence="3" key="2">
    <citation type="journal article" date="2023" name="IMA Fungus">
        <title>Comparative genomic study of the Penicillium genus elucidates a diverse pangenome and 15 lateral gene transfer events.</title>
        <authorList>
            <person name="Petersen C."/>
            <person name="Sorensen T."/>
            <person name="Nielsen M.R."/>
            <person name="Sondergaard T.E."/>
            <person name="Sorensen J.L."/>
            <person name="Fitzpatrick D.A."/>
            <person name="Frisvad J.C."/>
            <person name="Nielsen K.L."/>
        </authorList>
    </citation>
    <scope>NUCLEOTIDE SEQUENCE</scope>
    <source>
        <strain evidence="3">IBT 19713</strain>
    </source>
</reference>
<dbReference type="AlphaFoldDB" id="A0A9W9N7W9"/>
<dbReference type="EMBL" id="JAPQKS010000009">
    <property type="protein sequence ID" value="KAJ5214904.1"/>
    <property type="molecule type" value="Genomic_DNA"/>
</dbReference>
<feature type="region of interest" description="Disordered" evidence="1">
    <location>
        <begin position="68"/>
        <end position="98"/>
    </location>
</feature>
<reference evidence="3" key="1">
    <citation type="submission" date="2022-11" db="EMBL/GenBank/DDBJ databases">
        <authorList>
            <person name="Petersen C."/>
        </authorList>
    </citation>
    <scope>NUCLEOTIDE SEQUENCE</scope>
    <source>
        <strain evidence="3">IBT 19713</strain>
    </source>
</reference>
<evidence type="ECO:0000256" key="1">
    <source>
        <dbReference type="SAM" id="MobiDB-lite"/>
    </source>
</evidence>
<organism evidence="3 4">
    <name type="scientific">Penicillium chermesinum</name>
    <dbReference type="NCBI Taxonomy" id="63820"/>
    <lineage>
        <taxon>Eukaryota</taxon>
        <taxon>Fungi</taxon>
        <taxon>Dikarya</taxon>
        <taxon>Ascomycota</taxon>
        <taxon>Pezizomycotina</taxon>
        <taxon>Eurotiomycetes</taxon>
        <taxon>Eurotiomycetidae</taxon>
        <taxon>Eurotiales</taxon>
        <taxon>Aspergillaceae</taxon>
        <taxon>Penicillium</taxon>
    </lineage>
</organism>
<dbReference type="GeneID" id="83207182"/>
<feature type="compositionally biased region" description="Polar residues" evidence="1">
    <location>
        <begin position="88"/>
        <end position="98"/>
    </location>
</feature>
<feature type="compositionally biased region" description="Basic and acidic residues" evidence="1">
    <location>
        <begin position="73"/>
        <end position="86"/>
    </location>
</feature>
<evidence type="ECO:0000256" key="2">
    <source>
        <dbReference type="SAM" id="Phobius"/>
    </source>
</evidence>
<name>A0A9W9N7W9_9EURO</name>
<keyword evidence="4" id="KW-1185">Reference proteome</keyword>
<protein>
    <submittedName>
        <fullName evidence="3">Uncharacterized protein</fullName>
    </submittedName>
</protein>
<dbReference type="RefSeq" id="XP_058325401.1">
    <property type="nucleotide sequence ID" value="XM_058479878.1"/>
</dbReference>
<sequence>MSAIKDIGYSPSSVSAPAAVSISRAPGYHYLTFVPFPVGVSILVSGFFAVVAFNASAVKKYWAGRSKRRSPKRDRVERPQLDRRSLTLEGSSGSDTLV</sequence>
<keyword evidence="2" id="KW-1133">Transmembrane helix</keyword>
<proteinExistence type="predicted"/>
<accession>A0A9W9N7W9</accession>
<dbReference type="Proteomes" id="UP001150941">
    <property type="component" value="Unassembled WGS sequence"/>
</dbReference>
<feature type="transmembrane region" description="Helical" evidence="2">
    <location>
        <begin position="36"/>
        <end position="58"/>
    </location>
</feature>